<feature type="compositionally biased region" description="Polar residues" evidence="1">
    <location>
        <begin position="56"/>
        <end position="90"/>
    </location>
</feature>
<dbReference type="AlphaFoldDB" id="A0A8H5FFD2"/>
<feature type="compositionally biased region" description="Polar residues" evidence="1">
    <location>
        <begin position="111"/>
        <end position="147"/>
    </location>
</feature>
<name>A0A8H5FFD2_9AGAR</name>
<keyword evidence="3" id="KW-1185">Reference proteome</keyword>
<sequence length="402" mass="43099">MSTNRALSATQQRPHTPPTVASQRRQGHTAPTASSRRRQASAIPVASSRRGAGPLTSPSSIRRPQQGPATPVTSNRRGAGPTTSTDSPHQGQGGPITALAQPGERRVAQRGPTTATLSQRQQRTTAATSAVSIQRPPRSTTPTTLIQHQLARAAPSVDHQEPLNSSTSARDEANATSVVPEPVTAALPGQENEEEPVPAPPTYQHRIPAVTAAPSQPATSASLSQAQGQERPLNLLEHLPVRRVGPSSLTNLDPVVSYYAHGRDPSSFHGHLDFYSDESGEIAVEGLPTLFEVSADGPMKTCRRCRATATSNLYAQAVAEENVGLALLIVSIQSSQEMWKVYKSKKEELRRLLLQMSSHLQGVGQLIDMAARSHEIGAEIAVLEGLVDEFQVPRFLLRELSF</sequence>
<proteinExistence type="predicted"/>
<evidence type="ECO:0000313" key="3">
    <source>
        <dbReference type="Proteomes" id="UP000541558"/>
    </source>
</evidence>
<comment type="caution">
    <text evidence="2">The sequence shown here is derived from an EMBL/GenBank/DDBJ whole genome shotgun (WGS) entry which is preliminary data.</text>
</comment>
<feature type="region of interest" description="Disordered" evidence="1">
    <location>
        <begin position="1"/>
        <end position="178"/>
    </location>
</feature>
<evidence type="ECO:0000256" key="1">
    <source>
        <dbReference type="SAM" id="MobiDB-lite"/>
    </source>
</evidence>
<gene>
    <name evidence="2" type="ORF">D9611_012939</name>
</gene>
<dbReference type="EMBL" id="JAACJK010000066">
    <property type="protein sequence ID" value="KAF5334754.1"/>
    <property type="molecule type" value="Genomic_DNA"/>
</dbReference>
<dbReference type="Proteomes" id="UP000541558">
    <property type="component" value="Unassembled WGS sequence"/>
</dbReference>
<accession>A0A8H5FFD2</accession>
<organism evidence="2 3">
    <name type="scientific">Ephemerocybe angulata</name>
    <dbReference type="NCBI Taxonomy" id="980116"/>
    <lineage>
        <taxon>Eukaryota</taxon>
        <taxon>Fungi</taxon>
        <taxon>Dikarya</taxon>
        <taxon>Basidiomycota</taxon>
        <taxon>Agaricomycotina</taxon>
        <taxon>Agaricomycetes</taxon>
        <taxon>Agaricomycetidae</taxon>
        <taxon>Agaricales</taxon>
        <taxon>Agaricineae</taxon>
        <taxon>Psathyrellaceae</taxon>
        <taxon>Ephemerocybe</taxon>
    </lineage>
</organism>
<protein>
    <submittedName>
        <fullName evidence="2">Uncharacterized protein</fullName>
    </submittedName>
</protein>
<feature type="compositionally biased region" description="Polar residues" evidence="1">
    <location>
        <begin position="1"/>
        <end position="34"/>
    </location>
</feature>
<evidence type="ECO:0000313" key="2">
    <source>
        <dbReference type="EMBL" id="KAF5334754.1"/>
    </source>
</evidence>
<reference evidence="2 3" key="1">
    <citation type="journal article" date="2020" name="ISME J.">
        <title>Uncovering the hidden diversity of litter-decomposition mechanisms in mushroom-forming fungi.</title>
        <authorList>
            <person name="Floudas D."/>
            <person name="Bentzer J."/>
            <person name="Ahren D."/>
            <person name="Johansson T."/>
            <person name="Persson P."/>
            <person name="Tunlid A."/>
        </authorList>
    </citation>
    <scope>NUCLEOTIDE SEQUENCE [LARGE SCALE GENOMIC DNA]</scope>
    <source>
        <strain evidence="2 3">CBS 175.51</strain>
    </source>
</reference>